<keyword evidence="9 14" id="KW-0472">Membrane</keyword>
<evidence type="ECO:0000313" key="16">
    <source>
        <dbReference type="EMBL" id="AAR82831.1"/>
    </source>
</evidence>
<evidence type="ECO:0000259" key="15">
    <source>
        <dbReference type="SMART" id="SM00563"/>
    </source>
</evidence>
<name>Q6NNW9_DROME</name>
<evidence type="ECO:0000256" key="1">
    <source>
        <dbReference type="ARBA" id="ARBA00004370"/>
    </source>
</evidence>
<evidence type="ECO:0000256" key="9">
    <source>
        <dbReference type="ARBA" id="ARBA00023136"/>
    </source>
</evidence>
<evidence type="ECO:0000256" key="13">
    <source>
        <dbReference type="ARBA" id="ARBA00025707"/>
    </source>
</evidence>
<dbReference type="HOGENOM" id="CLU_031080_2_0_1"/>
<organism evidence="16">
    <name type="scientific">Drosophila melanogaster</name>
    <name type="common">Fruit fly</name>
    <dbReference type="NCBI Taxonomy" id="7227"/>
    <lineage>
        <taxon>Eukaryota</taxon>
        <taxon>Metazoa</taxon>
        <taxon>Ecdysozoa</taxon>
        <taxon>Arthropoda</taxon>
        <taxon>Hexapoda</taxon>
        <taxon>Insecta</taxon>
        <taxon>Pterygota</taxon>
        <taxon>Neoptera</taxon>
        <taxon>Endopterygota</taxon>
        <taxon>Diptera</taxon>
        <taxon>Brachycera</taxon>
        <taxon>Muscomorpha</taxon>
        <taxon>Ephydroidea</taxon>
        <taxon>Drosophilidae</taxon>
        <taxon>Drosophila</taxon>
        <taxon>Sophophora</taxon>
    </lineage>
</organism>
<keyword evidence="6 14" id="KW-0812">Transmembrane</keyword>
<dbReference type="SMART" id="SM00563">
    <property type="entry name" value="PlsC"/>
    <property type="match status" value="1"/>
</dbReference>
<dbReference type="GO" id="GO:0016020">
    <property type="term" value="C:membrane"/>
    <property type="evidence" value="ECO:0007669"/>
    <property type="project" value="UniProtKB-SubCell"/>
</dbReference>
<dbReference type="EMBL" id="BT011163">
    <property type="protein sequence ID" value="AAR82831.1"/>
    <property type="molecule type" value="mRNA"/>
</dbReference>
<comment type="pathway">
    <text evidence="13">Phospholipid metabolism.</text>
</comment>
<evidence type="ECO:0000256" key="4">
    <source>
        <dbReference type="ARBA" id="ARBA00022516"/>
    </source>
</evidence>
<evidence type="ECO:0000256" key="5">
    <source>
        <dbReference type="ARBA" id="ARBA00022679"/>
    </source>
</evidence>
<evidence type="ECO:0000256" key="6">
    <source>
        <dbReference type="ARBA" id="ARBA00022692"/>
    </source>
</evidence>
<proteinExistence type="evidence at transcript level"/>
<dbReference type="GO" id="GO:0008654">
    <property type="term" value="P:phospholipid biosynthetic process"/>
    <property type="evidence" value="ECO:0007669"/>
    <property type="project" value="UniProtKB-KW"/>
</dbReference>
<dbReference type="Bgee" id="FBgn0031132">
    <property type="expression patterns" value="Expressed in mid-late elongation-stage spermatid (Drosophila) in testis and 16 other cell types or tissues"/>
</dbReference>
<dbReference type="GO" id="GO:0008374">
    <property type="term" value="F:O-acyltransferase activity"/>
    <property type="evidence" value="ECO:0007669"/>
    <property type="project" value="InterPro"/>
</dbReference>
<keyword evidence="10" id="KW-0594">Phospholipid biosynthesis</keyword>
<feature type="non-terminal residue" evidence="16">
    <location>
        <position position="1"/>
    </location>
</feature>
<accession>Q6NNW9</accession>
<dbReference type="CDD" id="cd07991">
    <property type="entry name" value="LPLAT_LPCAT1-like"/>
    <property type="match status" value="1"/>
</dbReference>
<dbReference type="InterPro" id="IPR002123">
    <property type="entry name" value="Plipid/glycerol_acylTrfase"/>
</dbReference>
<evidence type="ECO:0000256" key="2">
    <source>
        <dbReference type="ARBA" id="ARBA00005189"/>
    </source>
</evidence>
<evidence type="ECO:0000256" key="8">
    <source>
        <dbReference type="ARBA" id="ARBA00023098"/>
    </source>
</evidence>
<dbReference type="InterPro" id="IPR045252">
    <property type="entry name" value="LPCAT1-like"/>
</dbReference>
<evidence type="ECO:0000256" key="3">
    <source>
        <dbReference type="ARBA" id="ARBA00008655"/>
    </source>
</evidence>
<keyword evidence="11" id="KW-1208">Phospholipid metabolism</keyword>
<feature type="transmembrane region" description="Helical" evidence="14">
    <location>
        <begin position="200"/>
        <end position="219"/>
    </location>
</feature>
<evidence type="ECO:0000256" key="14">
    <source>
        <dbReference type="SAM" id="Phobius"/>
    </source>
</evidence>
<comment type="pathway">
    <text evidence="2">Lipid metabolism.</text>
</comment>
<keyword evidence="5" id="KW-0808">Transferase</keyword>
<evidence type="ECO:0000256" key="10">
    <source>
        <dbReference type="ARBA" id="ARBA00023209"/>
    </source>
</evidence>
<dbReference type="AlphaFoldDB" id="Q6NNW9"/>
<protein>
    <submittedName>
        <fullName evidence="16">AT16061p</fullName>
    </submittedName>
</protein>
<evidence type="ECO:0000256" key="7">
    <source>
        <dbReference type="ARBA" id="ARBA00022989"/>
    </source>
</evidence>
<dbReference type="ExpressionAtlas" id="Q6NNW9">
    <property type="expression patterns" value="baseline and differential"/>
</dbReference>
<keyword evidence="7 14" id="KW-1133">Transmembrane helix</keyword>
<evidence type="ECO:0000256" key="11">
    <source>
        <dbReference type="ARBA" id="ARBA00023264"/>
    </source>
</evidence>
<comment type="subcellular location">
    <subcellularLocation>
        <location evidence="1">Membrane</location>
    </subcellularLocation>
</comment>
<keyword evidence="12" id="KW-0012">Acyltransferase</keyword>
<evidence type="ECO:0000256" key="12">
    <source>
        <dbReference type="ARBA" id="ARBA00023315"/>
    </source>
</evidence>
<sequence length="453" mass="52813">NVKVNKHKNFEGSRFFRFLYRAITTYNQADQTDDDIEIETWLQQLAMLIQLVFLGILLWASFFWLQCRYLDVLELLFAWIGNQLAETRRRRAREERCRLGKKWAVGNKGDGMEKLLSPPIKNRLNIRVEQCCDFITAGLGLVLEDDVTQRFVAPPSPAGEWNLLTRNLRQRNRYLSWRLRTVWLLGWVVRYGLLLPFRTIGCWLCLFMISGVSMLLGHIPDWCFKKKLVELVLRQCFRITAACLPMIRRFHNTEYRPTKGICVCNHTSPLDVLVLMCDANYSLTGQVHTGILGVLQRALSRVSHHMWFDRKELADREALGLVLRLHCSMKDRPPVLLFPEGTCINNTAVMQFKKGSFAVSDVVHPVAIRYDRRFGEAYWDSTRYSMLRYMLMVVSSWCICCDVWYMPALSRCNDESPVEFSNRVKAAIAAQANIDDLPWDGNLKRWSPVRDWQ</sequence>
<dbReference type="Pfam" id="PF01553">
    <property type="entry name" value="Acyltransferase"/>
    <property type="match status" value="1"/>
</dbReference>
<dbReference type="PANTHER" id="PTHR23063:SF2">
    <property type="entry name" value="GLYCEROL-3-PHOSPHATE ACYLTRANSFERASE 4, ISOFORM D-RELATED"/>
    <property type="match status" value="1"/>
</dbReference>
<reference evidence="16" key="1">
    <citation type="submission" date="2003-12" db="EMBL/GenBank/DDBJ databases">
        <authorList>
            <person name="Stapleton M."/>
            <person name="Brokstein P."/>
            <person name="Hong L."/>
            <person name="Agbayani A."/>
            <person name="Carlson J."/>
            <person name="Champe M."/>
            <person name="Chavez C."/>
            <person name="Dorsett V."/>
            <person name="Dresnek D."/>
            <person name="Farfan D."/>
            <person name="Frise E."/>
            <person name="George R."/>
            <person name="Gonzalez M."/>
            <person name="Guarin H."/>
            <person name="Kronmiller B."/>
            <person name="Li P."/>
            <person name="Liao G."/>
            <person name="Miranda A."/>
            <person name="Mungall C.J."/>
            <person name="Nunoo J."/>
            <person name="Pacleb J."/>
            <person name="Paragas V."/>
            <person name="Park S."/>
            <person name="Patel S."/>
            <person name="Phouanenavong S."/>
            <person name="Wan K."/>
            <person name="Yu C."/>
            <person name="Lewis S.E."/>
            <person name="Rubin G.M."/>
            <person name="Celniker S."/>
        </authorList>
    </citation>
    <scope>NUCLEOTIDE SEQUENCE</scope>
</reference>
<feature type="domain" description="Phospholipid/glycerol acyltransferase" evidence="15">
    <location>
        <begin position="260"/>
        <end position="371"/>
    </location>
</feature>
<dbReference type="PANTHER" id="PTHR23063">
    <property type="entry name" value="PHOSPHOLIPID ACYLTRANSFERASE"/>
    <property type="match status" value="1"/>
</dbReference>
<dbReference type="VEuPathDB" id="VectorBase:FBgn0031132"/>
<comment type="similarity">
    <text evidence="3">Belongs to the 1-acyl-sn-glycerol-3-phosphate acyltransferase family.</text>
</comment>
<gene>
    <name evidence="16" type="primary">CG15450</name>
</gene>
<keyword evidence="8" id="KW-0443">Lipid metabolism</keyword>
<dbReference type="OrthoDB" id="10051137at2759"/>
<dbReference type="SUPFAM" id="SSF69593">
    <property type="entry name" value="Glycerol-3-phosphate (1)-acyltransferase"/>
    <property type="match status" value="1"/>
</dbReference>
<feature type="transmembrane region" description="Helical" evidence="14">
    <location>
        <begin position="45"/>
        <end position="65"/>
    </location>
</feature>
<keyword evidence="4" id="KW-0444">Lipid biosynthesis</keyword>